<evidence type="ECO:0000256" key="6">
    <source>
        <dbReference type="SAM" id="MobiDB-lite"/>
    </source>
</evidence>
<dbReference type="InterPro" id="IPR005123">
    <property type="entry name" value="Oxoglu/Fe-dep_dioxygenase_dom"/>
</dbReference>
<dbReference type="InterPro" id="IPR045054">
    <property type="entry name" value="P4HA-like"/>
</dbReference>
<evidence type="ECO:0000256" key="3">
    <source>
        <dbReference type="ARBA" id="ARBA00022964"/>
    </source>
</evidence>
<dbReference type="Pfam" id="PF13640">
    <property type="entry name" value="2OG-FeII_Oxy_3"/>
    <property type="match status" value="1"/>
</dbReference>
<dbReference type="SMART" id="SM00702">
    <property type="entry name" value="P4Hc"/>
    <property type="match status" value="1"/>
</dbReference>
<dbReference type="PANTHER" id="PTHR10869">
    <property type="entry name" value="PROLYL 4-HYDROXYLASE ALPHA SUBUNIT"/>
    <property type="match status" value="1"/>
</dbReference>
<comment type="caution">
    <text evidence="9">The sequence shown here is derived from an EMBL/GenBank/DDBJ whole genome shotgun (WGS) entry which is preliminary data.</text>
</comment>
<dbReference type="PROSITE" id="PS51471">
    <property type="entry name" value="FE2OG_OXY"/>
    <property type="match status" value="1"/>
</dbReference>
<feature type="chain" id="PRO_5044815209" description="Fe2OG dioxygenase domain-containing protein" evidence="7">
    <location>
        <begin position="23"/>
        <end position="477"/>
    </location>
</feature>
<dbReference type="PANTHER" id="PTHR10869:SF229">
    <property type="entry name" value="PROLYL 4-HYDROXYLASE ALPHA SUBUNIT DOMAIN-CONTAINING PROTEIN"/>
    <property type="match status" value="1"/>
</dbReference>
<accession>A0ABD3N6U7</accession>
<evidence type="ECO:0000256" key="4">
    <source>
        <dbReference type="ARBA" id="ARBA00023002"/>
    </source>
</evidence>
<evidence type="ECO:0000256" key="2">
    <source>
        <dbReference type="ARBA" id="ARBA00022723"/>
    </source>
</evidence>
<evidence type="ECO:0000256" key="5">
    <source>
        <dbReference type="ARBA" id="ARBA00023004"/>
    </source>
</evidence>
<dbReference type="GO" id="GO:0046872">
    <property type="term" value="F:metal ion binding"/>
    <property type="evidence" value="ECO:0007669"/>
    <property type="project" value="UniProtKB-KW"/>
</dbReference>
<keyword evidence="10" id="KW-1185">Reference proteome</keyword>
<keyword evidence="4" id="KW-0560">Oxidoreductase</keyword>
<dbReference type="AlphaFoldDB" id="A0ABD3N6U7"/>
<comment type="cofactor">
    <cofactor evidence="1">
        <name>L-ascorbate</name>
        <dbReference type="ChEBI" id="CHEBI:38290"/>
    </cofactor>
</comment>
<name>A0ABD3N6U7_9STRA</name>
<proteinExistence type="predicted"/>
<evidence type="ECO:0000259" key="8">
    <source>
        <dbReference type="PROSITE" id="PS51471"/>
    </source>
</evidence>
<organism evidence="9 10">
    <name type="scientific">Discostella pseudostelligera</name>
    <dbReference type="NCBI Taxonomy" id="259834"/>
    <lineage>
        <taxon>Eukaryota</taxon>
        <taxon>Sar</taxon>
        <taxon>Stramenopiles</taxon>
        <taxon>Ochrophyta</taxon>
        <taxon>Bacillariophyta</taxon>
        <taxon>Coscinodiscophyceae</taxon>
        <taxon>Thalassiosirophycidae</taxon>
        <taxon>Stephanodiscales</taxon>
        <taxon>Stephanodiscaceae</taxon>
        <taxon>Discostella</taxon>
    </lineage>
</organism>
<evidence type="ECO:0000313" key="10">
    <source>
        <dbReference type="Proteomes" id="UP001530293"/>
    </source>
</evidence>
<keyword evidence="7" id="KW-0732">Signal</keyword>
<evidence type="ECO:0000256" key="7">
    <source>
        <dbReference type="SAM" id="SignalP"/>
    </source>
</evidence>
<gene>
    <name evidence="9" type="ORF">ACHAWU_010058</name>
</gene>
<keyword evidence="3" id="KW-0223">Dioxygenase</keyword>
<evidence type="ECO:0000256" key="1">
    <source>
        <dbReference type="ARBA" id="ARBA00001961"/>
    </source>
</evidence>
<feature type="region of interest" description="Disordered" evidence="6">
    <location>
        <begin position="46"/>
        <end position="85"/>
    </location>
</feature>
<feature type="signal peptide" evidence="7">
    <location>
        <begin position="1"/>
        <end position="22"/>
    </location>
</feature>
<sequence length="477" mass="51861">MRTTGFPFILLSALMQPAVARASWPPTAFISPPSVVLSPLPKPAMAMHASKSSNSKQKNMPPSNKGKGGGFGSKSSSSPHKSKDIGDIVYPELEPQVIKTLIPAPPRDGTDIEGNGDILSEEMYDRLEEIYGLGKFNFGGTGAIYKSISVINSKSNEDGATRDDGEVSSLFGDILSGGGSSQSAVDELLFSPSSSLPSVGKAATSQIKGFTSSFDLNSISPFEKFRVLHTDPMVLAIDDFFTMNECDKYVQMSIDSESNQQQLNKMVTEEKNNLQPMLLGQSQTVGKDSRSKAQRTSTTWFHYYEGVPELMAKASRLLGLEGIGRWEEPQTVRYRRNEKFTWHLDALSPEDATSEVGAGQRVATLLVYLTDIPTEDGGATMFRDLGGDGPLKVRPNKGSALLFFPAAGGIANAPFDIRTLHCGEAVSDSAENEKWIAQLWLRQRQYTPTAPSGNDHEKAFHAIGKYCDSIRINTNSL</sequence>
<dbReference type="Gene3D" id="2.60.120.620">
    <property type="entry name" value="q2cbj1_9rhob like domain"/>
    <property type="match status" value="1"/>
</dbReference>
<evidence type="ECO:0000313" key="9">
    <source>
        <dbReference type="EMBL" id="KAL3771747.1"/>
    </source>
</evidence>
<dbReference type="EMBL" id="JALLBG020000021">
    <property type="protein sequence ID" value="KAL3771747.1"/>
    <property type="molecule type" value="Genomic_DNA"/>
</dbReference>
<keyword evidence="2" id="KW-0479">Metal-binding</keyword>
<reference evidence="9 10" key="1">
    <citation type="submission" date="2024-10" db="EMBL/GenBank/DDBJ databases">
        <title>Updated reference genomes for cyclostephanoid diatoms.</title>
        <authorList>
            <person name="Roberts W.R."/>
            <person name="Alverson A.J."/>
        </authorList>
    </citation>
    <scope>NUCLEOTIDE SEQUENCE [LARGE SCALE GENOMIC DNA]</scope>
    <source>
        <strain evidence="9 10">AJA232-27</strain>
    </source>
</reference>
<dbReference type="InterPro" id="IPR006620">
    <property type="entry name" value="Pro_4_hyd_alph"/>
</dbReference>
<feature type="compositionally biased region" description="Polar residues" evidence="6">
    <location>
        <begin position="50"/>
        <end position="60"/>
    </location>
</feature>
<feature type="domain" description="Fe2OG dioxygenase" evidence="8">
    <location>
        <begin position="325"/>
        <end position="443"/>
    </location>
</feature>
<dbReference type="GO" id="GO:0051213">
    <property type="term" value="F:dioxygenase activity"/>
    <property type="evidence" value="ECO:0007669"/>
    <property type="project" value="UniProtKB-KW"/>
</dbReference>
<dbReference type="Proteomes" id="UP001530293">
    <property type="component" value="Unassembled WGS sequence"/>
</dbReference>
<keyword evidence="5" id="KW-0408">Iron</keyword>
<dbReference type="InterPro" id="IPR044862">
    <property type="entry name" value="Pro_4_hyd_alph_FE2OG_OXY"/>
</dbReference>
<protein>
    <recommendedName>
        <fullName evidence="8">Fe2OG dioxygenase domain-containing protein</fullName>
    </recommendedName>
</protein>